<organism evidence="2 3">
    <name type="scientific">Corynebacterium mucifaciens</name>
    <dbReference type="NCBI Taxonomy" id="57171"/>
    <lineage>
        <taxon>Bacteria</taxon>
        <taxon>Bacillati</taxon>
        <taxon>Actinomycetota</taxon>
        <taxon>Actinomycetes</taxon>
        <taxon>Mycobacteriales</taxon>
        <taxon>Corynebacteriaceae</taxon>
        <taxon>Corynebacterium</taxon>
    </lineage>
</organism>
<evidence type="ECO:0000313" key="3">
    <source>
        <dbReference type="Proteomes" id="UP001549139"/>
    </source>
</evidence>
<feature type="region of interest" description="Disordered" evidence="1">
    <location>
        <begin position="343"/>
        <end position="374"/>
    </location>
</feature>
<evidence type="ECO:0000256" key="1">
    <source>
        <dbReference type="SAM" id="MobiDB-lite"/>
    </source>
</evidence>
<reference evidence="2 3" key="1">
    <citation type="submission" date="2024-06" db="EMBL/GenBank/DDBJ databases">
        <title>Sequencing the genomes of 1000 actinobacteria strains.</title>
        <authorList>
            <person name="Klenk H.-P."/>
        </authorList>
    </citation>
    <scope>NUCLEOTIDE SEQUENCE [LARGE SCALE GENOMIC DNA]</scope>
    <source>
        <strain evidence="2 3">DSM 44265</strain>
    </source>
</reference>
<keyword evidence="3" id="KW-1185">Reference proteome</keyword>
<name>A0ABV2NVL2_9CORY</name>
<accession>A0ABV2NVL2</accession>
<proteinExistence type="predicted"/>
<dbReference type="EMBL" id="JBEPNZ010000001">
    <property type="protein sequence ID" value="MET3943625.1"/>
    <property type="molecule type" value="Genomic_DNA"/>
</dbReference>
<evidence type="ECO:0008006" key="4">
    <source>
        <dbReference type="Google" id="ProtNLM"/>
    </source>
</evidence>
<gene>
    <name evidence="2" type="ORF">JOF50_000424</name>
</gene>
<sequence length="374" mass="40788">MGLTVQEREYVERRVAGYTPQFVSGTTWSTVAPVVQQIALEAFEKGGAEHFHLRQNRHSEVSKYMRALTHVAAYCHRVGRPVTRETVLDVDVCHAALNGLAQTRRNTATVRTYLNKITTTLTGTSISLLPREPKEQAKPYTRSDFDALRHWVQSQSTQLTREQAYTVLALGLGAGICDGMETVLADDVSVRDGVTWVRVERLRGAGHATAVPVAAVFGPGLAAVAEAKDPGVPLLPYGDINDLVKKELNRGRKFKISLRRLRATWAVQVIRAVPREVAVAAIGTTHLYEFERLARVNPERPDTVEDHVEVLTDPYTDWPGLTASAGGVGHWAGIGSRAGTEVTEQGVGQGAYPQTGEPNSMHSASLRVVEGGLK</sequence>
<protein>
    <recommendedName>
        <fullName evidence="4">Integrase</fullName>
    </recommendedName>
</protein>
<dbReference type="Proteomes" id="UP001549139">
    <property type="component" value="Unassembled WGS sequence"/>
</dbReference>
<comment type="caution">
    <text evidence="2">The sequence shown here is derived from an EMBL/GenBank/DDBJ whole genome shotgun (WGS) entry which is preliminary data.</text>
</comment>
<evidence type="ECO:0000313" key="2">
    <source>
        <dbReference type="EMBL" id="MET3943625.1"/>
    </source>
</evidence>